<dbReference type="GO" id="GO:0016491">
    <property type="term" value="F:oxidoreductase activity"/>
    <property type="evidence" value="ECO:0007669"/>
    <property type="project" value="UniProtKB-KW"/>
</dbReference>
<comment type="similarity">
    <text evidence="1">Belongs to the multicopper oxidase family.</text>
</comment>
<dbReference type="EMBL" id="JAESVG020000001">
    <property type="protein sequence ID" value="KAG8631123.1"/>
    <property type="molecule type" value="Genomic_DNA"/>
</dbReference>
<reference evidence="10" key="1">
    <citation type="submission" date="2021-07" db="EMBL/GenBank/DDBJ databases">
        <title>Elsinoe batatas strain:CRI-CJ2 Genome sequencing and assembly.</title>
        <authorList>
            <person name="Huang L."/>
        </authorList>
    </citation>
    <scope>NUCLEOTIDE SEQUENCE</scope>
    <source>
        <strain evidence="10">CRI-CJ2</strain>
    </source>
</reference>
<keyword evidence="4" id="KW-0186">Copper</keyword>
<dbReference type="InterPro" id="IPR008972">
    <property type="entry name" value="Cupredoxin"/>
</dbReference>
<dbReference type="PANTHER" id="PTHR11709:SF414">
    <property type="entry name" value="ADR239WP"/>
    <property type="match status" value="1"/>
</dbReference>
<evidence type="ECO:0008006" key="12">
    <source>
        <dbReference type="Google" id="ProtNLM"/>
    </source>
</evidence>
<dbReference type="GO" id="GO:0005507">
    <property type="term" value="F:copper ion binding"/>
    <property type="evidence" value="ECO:0007669"/>
    <property type="project" value="InterPro"/>
</dbReference>
<name>A0A8K0PKZ6_9PEZI</name>
<feature type="region of interest" description="Disordered" evidence="5">
    <location>
        <begin position="1"/>
        <end position="34"/>
    </location>
</feature>
<accession>A0A8K0PKZ6</accession>
<evidence type="ECO:0000256" key="1">
    <source>
        <dbReference type="ARBA" id="ARBA00010609"/>
    </source>
</evidence>
<evidence type="ECO:0000256" key="5">
    <source>
        <dbReference type="SAM" id="MobiDB-lite"/>
    </source>
</evidence>
<dbReference type="InterPro" id="IPR045087">
    <property type="entry name" value="Cu-oxidase_fam"/>
</dbReference>
<gene>
    <name evidence="10" type="ORF">KVT40_000263</name>
</gene>
<dbReference type="InterPro" id="IPR001117">
    <property type="entry name" value="Cu-oxidase_2nd"/>
</dbReference>
<dbReference type="PROSITE" id="PS00079">
    <property type="entry name" value="MULTICOPPER_OXIDASE1"/>
    <property type="match status" value="1"/>
</dbReference>
<keyword evidence="2" id="KW-0479">Metal-binding</keyword>
<keyword evidence="11" id="KW-1185">Reference proteome</keyword>
<feature type="domain" description="Plastocyanin-like" evidence="7">
    <location>
        <begin position="260"/>
        <end position="404"/>
    </location>
</feature>
<dbReference type="Pfam" id="PF07732">
    <property type="entry name" value="Cu-oxidase_3"/>
    <property type="match status" value="1"/>
</dbReference>
<dbReference type="PANTHER" id="PTHR11709">
    <property type="entry name" value="MULTI-COPPER OXIDASE"/>
    <property type="match status" value="1"/>
</dbReference>
<evidence type="ECO:0000259" key="9">
    <source>
        <dbReference type="Pfam" id="PF07732"/>
    </source>
</evidence>
<evidence type="ECO:0000256" key="4">
    <source>
        <dbReference type="ARBA" id="ARBA00023008"/>
    </source>
</evidence>
<dbReference type="InterPro" id="IPR033138">
    <property type="entry name" value="Cu_oxidase_CS"/>
</dbReference>
<proteinExistence type="inferred from homology"/>
<dbReference type="OrthoDB" id="2121828at2759"/>
<evidence type="ECO:0000259" key="7">
    <source>
        <dbReference type="Pfam" id="PF00394"/>
    </source>
</evidence>
<evidence type="ECO:0000259" key="8">
    <source>
        <dbReference type="Pfam" id="PF07731"/>
    </source>
</evidence>
<dbReference type="CDD" id="cd13857">
    <property type="entry name" value="CuRO_1_Diphenol_Ox"/>
    <property type="match status" value="1"/>
</dbReference>
<protein>
    <recommendedName>
        <fullName evidence="12">Multicopper oxidase</fullName>
    </recommendedName>
</protein>
<evidence type="ECO:0000256" key="6">
    <source>
        <dbReference type="SAM" id="Phobius"/>
    </source>
</evidence>
<dbReference type="Proteomes" id="UP000809789">
    <property type="component" value="Unassembled WGS sequence"/>
</dbReference>
<evidence type="ECO:0000256" key="2">
    <source>
        <dbReference type="ARBA" id="ARBA00022723"/>
    </source>
</evidence>
<evidence type="ECO:0000256" key="3">
    <source>
        <dbReference type="ARBA" id="ARBA00023002"/>
    </source>
</evidence>
<comment type="caution">
    <text evidence="10">The sequence shown here is derived from an EMBL/GenBank/DDBJ whole genome shotgun (WGS) entry which is preliminary data.</text>
</comment>
<keyword evidence="6" id="KW-0472">Membrane</keyword>
<dbReference type="Pfam" id="PF00394">
    <property type="entry name" value="Cu-oxidase"/>
    <property type="match status" value="1"/>
</dbReference>
<dbReference type="Gene3D" id="2.60.40.420">
    <property type="entry name" value="Cupredoxins - blue copper proteins"/>
    <property type="match status" value="3"/>
</dbReference>
<feature type="domain" description="Plastocyanin-like" evidence="8">
    <location>
        <begin position="520"/>
        <end position="659"/>
    </location>
</feature>
<sequence length="697" mass="78396">MTMDDADITEYGGRSSQDDGMARSASSSDDSRTRLLEKRHRSGDHWHDTETAESKRTCFIDKWWKLVLLLVVCTALLPVIVNFSLHIKHSNADHANVEYDSIQNWTRSPEDYILSQGWDFEAPAQTRNYAWTISDADINPDGVYRPMMLINGKFPGPLVQLNEGDTLRVVVTNNATNATSVHWHGMYQNGTNHMDGTVGVTQCPIAPGRSLTYEFKVEGQSGTYWYHGHFGAQASDGLFGPLIVHSRDEKVLQKINYETDRVIMLSDHYYDVSGALMRQYLAPDQENAEPIPDAALVNGRGHQDCSKIPERKCDNSTAGLGPPALALRPNTHHRLRIINTGAFAEFQFQIDEHELAITEIDGTDVQPRPYHRLNINPAQRYSAVIHASKISRSAFWMRARMITTCFAEPKPKLNPDVNVVVRYESDGTIDDHKPPTSKDWGEALDLECRDMNTTELVPVQEVPAPDKADAFYYLRSNFEIGAHRLSRGFFNTSSFRPNLRSPSLHRTLEGLSVSNNNFTYNDMNENGSPQSFINSRAFSVSDELVVQTSGIQTIDLLIHNFDDGNHPMHLHGYKYFVLASGHGSPPRFDPFREPDRANIQPLYDSLDLSNPLRRDTASVEAYGWVLLRFVADNPGLWSLHCHISWHAEAGLLMQFATRTDALLGKDIPQSNKDLCLADDLDKGRGPSDDDYYANDTG</sequence>
<keyword evidence="6" id="KW-1133">Transmembrane helix</keyword>
<dbReference type="SUPFAM" id="SSF49503">
    <property type="entry name" value="Cupredoxins"/>
    <property type="match status" value="3"/>
</dbReference>
<dbReference type="InterPro" id="IPR002355">
    <property type="entry name" value="Cu_oxidase_Cu_BS"/>
</dbReference>
<feature type="domain" description="Plastocyanin-like" evidence="9">
    <location>
        <begin position="134"/>
        <end position="248"/>
    </location>
</feature>
<keyword evidence="3" id="KW-0560">Oxidoreductase</keyword>
<organism evidence="10 11">
    <name type="scientific">Elsinoe batatas</name>
    <dbReference type="NCBI Taxonomy" id="2601811"/>
    <lineage>
        <taxon>Eukaryota</taxon>
        <taxon>Fungi</taxon>
        <taxon>Dikarya</taxon>
        <taxon>Ascomycota</taxon>
        <taxon>Pezizomycotina</taxon>
        <taxon>Dothideomycetes</taxon>
        <taxon>Dothideomycetidae</taxon>
        <taxon>Myriangiales</taxon>
        <taxon>Elsinoaceae</taxon>
        <taxon>Elsinoe</taxon>
    </lineage>
</organism>
<evidence type="ECO:0000313" key="10">
    <source>
        <dbReference type="EMBL" id="KAG8631123.1"/>
    </source>
</evidence>
<dbReference type="InterPro" id="IPR011706">
    <property type="entry name" value="Cu-oxidase_C"/>
</dbReference>
<dbReference type="CDD" id="cd13910">
    <property type="entry name" value="CuRO_3_MCO_like_4"/>
    <property type="match status" value="1"/>
</dbReference>
<dbReference type="InterPro" id="IPR011707">
    <property type="entry name" value="Cu-oxidase-like_N"/>
</dbReference>
<keyword evidence="6" id="KW-0812">Transmembrane</keyword>
<dbReference type="Pfam" id="PF07731">
    <property type="entry name" value="Cu-oxidase_2"/>
    <property type="match status" value="1"/>
</dbReference>
<dbReference type="FunFam" id="2.60.40.420:FF:000071">
    <property type="entry name" value="Conidial pigment biosynthesis oxidase Abr1/brown 1"/>
    <property type="match status" value="1"/>
</dbReference>
<evidence type="ECO:0000313" key="11">
    <source>
        <dbReference type="Proteomes" id="UP000809789"/>
    </source>
</evidence>
<dbReference type="AlphaFoldDB" id="A0A8K0PKZ6"/>
<dbReference type="PROSITE" id="PS00080">
    <property type="entry name" value="MULTICOPPER_OXIDASE2"/>
    <property type="match status" value="1"/>
</dbReference>
<feature type="transmembrane region" description="Helical" evidence="6">
    <location>
        <begin position="63"/>
        <end position="85"/>
    </location>
</feature>